<evidence type="ECO:0000256" key="1">
    <source>
        <dbReference type="ARBA" id="ARBA00004141"/>
    </source>
</evidence>
<evidence type="ECO:0000259" key="7">
    <source>
        <dbReference type="Pfam" id="PF00924"/>
    </source>
</evidence>
<dbReference type="Pfam" id="PF00924">
    <property type="entry name" value="MS_channel_2nd"/>
    <property type="match status" value="1"/>
</dbReference>
<dbReference type="AlphaFoldDB" id="A0A2D6M1Z4"/>
<dbReference type="InterPro" id="IPR006685">
    <property type="entry name" value="MscS_channel_2nd"/>
</dbReference>
<sequence>MAGELVGFESIFSGLDKVYATFAGALPLLLFVGGTLFAAYIGIYILQKLIKKALDKVDFNPDLEYLAYRAIGWIAWFFVIVWLVGQLGQDEIFATLIAGGTLAGLAIALAVKDSLADVVGGILLLGDKHFDLGDRIKVGSVEGEIVEVDLRKTRIRDKDGLIHIVANAKIDKGGWVLLPREKERERLISKLKKGAKKVKDLPKKGLI</sequence>
<organism evidence="8 9">
    <name type="scientific">Candidatus Iainarchaeum sp</name>
    <dbReference type="NCBI Taxonomy" id="3101447"/>
    <lineage>
        <taxon>Archaea</taxon>
        <taxon>Candidatus Iainarchaeota</taxon>
        <taxon>Candidatus Iainarchaeia</taxon>
        <taxon>Candidatus Iainarchaeales</taxon>
        <taxon>Candidatus Iainarchaeaceae</taxon>
        <taxon>Candidatus Iainarchaeum</taxon>
    </lineage>
</organism>
<reference evidence="9" key="1">
    <citation type="submission" date="2017-09" db="EMBL/GenBank/DDBJ databases">
        <title>The Reconstruction of 2,631 Draft Metagenome-Assembled Genomes from the Global Oceans.</title>
        <authorList>
            <person name="Tully B.J."/>
            <person name="Graham E.D."/>
            <person name="Heidelberg J.F."/>
        </authorList>
    </citation>
    <scope>NUCLEOTIDE SEQUENCE [LARGE SCALE GENOMIC DNA]</scope>
</reference>
<protein>
    <recommendedName>
        <fullName evidence="7">Mechanosensitive ion channel MscS domain-containing protein</fullName>
    </recommendedName>
</protein>
<dbReference type="Proteomes" id="UP000226592">
    <property type="component" value="Unassembled WGS sequence"/>
</dbReference>
<evidence type="ECO:0000256" key="6">
    <source>
        <dbReference type="SAM" id="Phobius"/>
    </source>
</evidence>
<keyword evidence="4 6" id="KW-1133">Transmembrane helix</keyword>
<feature type="transmembrane region" description="Helical" evidence="6">
    <location>
        <begin position="20"/>
        <end position="46"/>
    </location>
</feature>
<dbReference type="SUPFAM" id="SSF50182">
    <property type="entry name" value="Sm-like ribonucleoproteins"/>
    <property type="match status" value="1"/>
</dbReference>
<comment type="caution">
    <text evidence="8">The sequence shown here is derived from an EMBL/GenBank/DDBJ whole genome shotgun (WGS) entry which is preliminary data.</text>
</comment>
<evidence type="ECO:0000256" key="3">
    <source>
        <dbReference type="ARBA" id="ARBA00022692"/>
    </source>
</evidence>
<dbReference type="GO" id="GO:0008381">
    <property type="term" value="F:mechanosensitive monoatomic ion channel activity"/>
    <property type="evidence" value="ECO:0007669"/>
    <property type="project" value="InterPro"/>
</dbReference>
<dbReference type="InterPro" id="IPR023408">
    <property type="entry name" value="MscS_beta-dom_sf"/>
</dbReference>
<feature type="transmembrane region" description="Helical" evidence="6">
    <location>
        <begin position="91"/>
        <end position="111"/>
    </location>
</feature>
<dbReference type="PANTHER" id="PTHR30221:SF1">
    <property type="entry name" value="SMALL-CONDUCTANCE MECHANOSENSITIVE CHANNEL"/>
    <property type="match status" value="1"/>
</dbReference>
<name>A0A2D6M1Z4_9ARCH</name>
<dbReference type="SUPFAM" id="SSF82861">
    <property type="entry name" value="Mechanosensitive channel protein MscS (YggB), transmembrane region"/>
    <property type="match status" value="1"/>
</dbReference>
<comment type="similarity">
    <text evidence="2">Belongs to the MscS (TC 1.A.23) family.</text>
</comment>
<proteinExistence type="inferred from homology"/>
<dbReference type="InterPro" id="IPR011014">
    <property type="entry name" value="MscS_channel_TM-2"/>
</dbReference>
<evidence type="ECO:0000256" key="5">
    <source>
        <dbReference type="ARBA" id="ARBA00023136"/>
    </source>
</evidence>
<dbReference type="Gene3D" id="2.30.30.60">
    <property type="match status" value="1"/>
</dbReference>
<keyword evidence="3 6" id="KW-0812">Transmembrane</keyword>
<dbReference type="Gene3D" id="1.10.287.1260">
    <property type="match status" value="1"/>
</dbReference>
<dbReference type="PANTHER" id="PTHR30221">
    <property type="entry name" value="SMALL-CONDUCTANCE MECHANOSENSITIVE CHANNEL"/>
    <property type="match status" value="1"/>
</dbReference>
<dbReference type="EMBL" id="NZBU01000012">
    <property type="protein sequence ID" value="MAG22416.1"/>
    <property type="molecule type" value="Genomic_DNA"/>
</dbReference>
<evidence type="ECO:0000313" key="9">
    <source>
        <dbReference type="Proteomes" id="UP000226592"/>
    </source>
</evidence>
<keyword evidence="5 6" id="KW-0472">Membrane</keyword>
<gene>
    <name evidence="8" type="ORF">CL943_03900</name>
</gene>
<dbReference type="InterPro" id="IPR010920">
    <property type="entry name" value="LSM_dom_sf"/>
</dbReference>
<dbReference type="InterPro" id="IPR045275">
    <property type="entry name" value="MscS_archaea/bacteria_type"/>
</dbReference>
<evidence type="ECO:0000256" key="2">
    <source>
        <dbReference type="ARBA" id="ARBA00008017"/>
    </source>
</evidence>
<comment type="subcellular location">
    <subcellularLocation>
        <location evidence="1">Membrane</location>
        <topology evidence="1">Multi-pass membrane protein</topology>
    </subcellularLocation>
</comment>
<feature type="transmembrane region" description="Helical" evidence="6">
    <location>
        <begin position="66"/>
        <end position="85"/>
    </location>
</feature>
<evidence type="ECO:0000313" key="8">
    <source>
        <dbReference type="EMBL" id="MAG22416.1"/>
    </source>
</evidence>
<feature type="domain" description="Mechanosensitive ion channel MscS" evidence="7">
    <location>
        <begin position="113"/>
        <end position="170"/>
    </location>
</feature>
<accession>A0A2D6M1Z4</accession>
<evidence type="ECO:0000256" key="4">
    <source>
        <dbReference type="ARBA" id="ARBA00022989"/>
    </source>
</evidence>
<dbReference type="GO" id="GO:0016020">
    <property type="term" value="C:membrane"/>
    <property type="evidence" value="ECO:0007669"/>
    <property type="project" value="UniProtKB-SubCell"/>
</dbReference>